<reference evidence="2" key="1">
    <citation type="journal article" date="2017" name="Nat. Commun.">
        <title>The asparagus genome sheds light on the origin and evolution of a young Y chromosome.</title>
        <authorList>
            <person name="Harkess A."/>
            <person name="Zhou J."/>
            <person name="Xu C."/>
            <person name="Bowers J.E."/>
            <person name="Van der Hulst R."/>
            <person name="Ayyampalayam S."/>
            <person name="Mercati F."/>
            <person name="Riccardi P."/>
            <person name="McKain M.R."/>
            <person name="Kakrana A."/>
            <person name="Tang H."/>
            <person name="Ray J."/>
            <person name="Groenendijk J."/>
            <person name="Arikit S."/>
            <person name="Mathioni S.M."/>
            <person name="Nakano M."/>
            <person name="Shan H."/>
            <person name="Telgmann-Rauber A."/>
            <person name="Kanno A."/>
            <person name="Yue Z."/>
            <person name="Chen H."/>
            <person name="Li W."/>
            <person name="Chen Y."/>
            <person name="Xu X."/>
            <person name="Zhang Y."/>
            <person name="Luo S."/>
            <person name="Chen H."/>
            <person name="Gao J."/>
            <person name="Mao Z."/>
            <person name="Pires J.C."/>
            <person name="Luo M."/>
            <person name="Kudrna D."/>
            <person name="Wing R.A."/>
            <person name="Meyers B.C."/>
            <person name="Yi K."/>
            <person name="Kong H."/>
            <person name="Lavrijsen P."/>
            <person name="Sunseri F."/>
            <person name="Falavigna A."/>
            <person name="Ye Y."/>
            <person name="Leebens-Mack J.H."/>
            <person name="Chen G."/>
        </authorList>
    </citation>
    <scope>NUCLEOTIDE SEQUENCE [LARGE SCALE GENOMIC DNA]</scope>
    <source>
        <strain evidence="2">cv. DH0086</strain>
    </source>
</reference>
<gene>
    <name evidence="1" type="ORF">A4U43_C01F16890</name>
</gene>
<keyword evidence="2" id="KW-1185">Reference proteome</keyword>
<dbReference type="EMBL" id="CM007381">
    <property type="protein sequence ID" value="ONK80367.1"/>
    <property type="molecule type" value="Genomic_DNA"/>
</dbReference>
<dbReference type="Proteomes" id="UP000243459">
    <property type="component" value="Chromosome 1"/>
</dbReference>
<sequence length="138" mass="15709">MTFTYEIVAYSRDPVNRYNHYDHVRTNDPKVAYAFDGNVPLLFKGSSQERVATIHSCNYQTLQEIITYAKFSIPNEDASEKLHFLFGDNTLGGNSLAHSGGKHWYYTRGDRRFCLPTIDHPNLLYIHAAPCCGPLHAL</sequence>
<dbReference type="Gramene" id="ONK80367">
    <property type="protein sequence ID" value="ONK80367"/>
    <property type="gene ID" value="A4U43_C01F16890"/>
</dbReference>
<proteinExistence type="predicted"/>
<organism evidence="1 2">
    <name type="scientific">Asparagus officinalis</name>
    <name type="common">Garden asparagus</name>
    <dbReference type="NCBI Taxonomy" id="4686"/>
    <lineage>
        <taxon>Eukaryota</taxon>
        <taxon>Viridiplantae</taxon>
        <taxon>Streptophyta</taxon>
        <taxon>Embryophyta</taxon>
        <taxon>Tracheophyta</taxon>
        <taxon>Spermatophyta</taxon>
        <taxon>Magnoliopsida</taxon>
        <taxon>Liliopsida</taxon>
        <taxon>Asparagales</taxon>
        <taxon>Asparagaceae</taxon>
        <taxon>Asparagoideae</taxon>
        <taxon>Asparagus</taxon>
    </lineage>
</organism>
<evidence type="ECO:0000313" key="1">
    <source>
        <dbReference type="EMBL" id="ONK80367.1"/>
    </source>
</evidence>
<name>A0A5P1FSF7_ASPOF</name>
<dbReference type="AlphaFoldDB" id="A0A5P1FSF7"/>
<evidence type="ECO:0000313" key="2">
    <source>
        <dbReference type="Proteomes" id="UP000243459"/>
    </source>
</evidence>
<accession>A0A5P1FSF7</accession>
<protein>
    <submittedName>
        <fullName evidence="1">Uncharacterized protein</fullName>
    </submittedName>
</protein>